<dbReference type="Gene3D" id="3.30.70.1290">
    <property type="entry name" value="Transposase IS200-like"/>
    <property type="match status" value="1"/>
</dbReference>
<dbReference type="SMART" id="SM01321">
    <property type="entry name" value="Y1_Tnp"/>
    <property type="match status" value="1"/>
</dbReference>
<sequence>MPNYRRNFLPGGTFFFTVNLLERDRDLLVRHVDALRNAVRTVRAAHPFEIVAWVVMPDHLHCIWILPPGDTNYPERWRLIKLLFSRSLPKTEHINASRESKNERGIWQRRFWEHTIRDERDLNNHIDYVHYNPVKHGYVTNAADWPHSTIHRYIEQGRNA</sequence>
<dbReference type="SUPFAM" id="SSF143422">
    <property type="entry name" value="Transposase IS200-like"/>
    <property type="match status" value="1"/>
</dbReference>
<protein>
    <submittedName>
        <fullName evidence="2">Transposase</fullName>
    </submittedName>
</protein>
<gene>
    <name evidence="2" type="ORF">ABXR19_09840</name>
</gene>
<dbReference type="Pfam" id="PF01797">
    <property type="entry name" value="Y1_Tnp"/>
    <property type="match status" value="1"/>
</dbReference>
<dbReference type="InterPro" id="IPR002686">
    <property type="entry name" value="Transposase_17"/>
</dbReference>
<dbReference type="Proteomes" id="UP001549691">
    <property type="component" value="Unassembled WGS sequence"/>
</dbReference>
<evidence type="ECO:0000313" key="2">
    <source>
        <dbReference type="EMBL" id="MET7014490.1"/>
    </source>
</evidence>
<evidence type="ECO:0000313" key="3">
    <source>
        <dbReference type="Proteomes" id="UP001549691"/>
    </source>
</evidence>
<dbReference type="InterPro" id="IPR036515">
    <property type="entry name" value="Transposase_17_sf"/>
</dbReference>
<dbReference type="RefSeq" id="WP_354600952.1">
    <property type="nucleotide sequence ID" value="NZ_JBEWZI010000009.1"/>
</dbReference>
<feature type="domain" description="Transposase IS200-like" evidence="1">
    <location>
        <begin position="9"/>
        <end position="132"/>
    </location>
</feature>
<reference evidence="2 3" key="1">
    <citation type="submission" date="2024-07" db="EMBL/GenBank/DDBJ databases">
        <title>Uliginosibacterium flavum JJ3220;KACC:17644.</title>
        <authorList>
            <person name="Kim M.K."/>
        </authorList>
    </citation>
    <scope>NUCLEOTIDE SEQUENCE [LARGE SCALE GENOMIC DNA]</scope>
    <source>
        <strain evidence="2 3">KACC:17644</strain>
    </source>
</reference>
<proteinExistence type="predicted"/>
<name>A0ABV2TLS4_9RHOO</name>
<dbReference type="InterPro" id="IPR052715">
    <property type="entry name" value="RAYT_transposase"/>
</dbReference>
<comment type="caution">
    <text evidence="2">The sequence shown here is derived from an EMBL/GenBank/DDBJ whole genome shotgun (WGS) entry which is preliminary data.</text>
</comment>
<organism evidence="2 3">
    <name type="scientific">Uliginosibacterium flavum</name>
    <dbReference type="NCBI Taxonomy" id="1396831"/>
    <lineage>
        <taxon>Bacteria</taxon>
        <taxon>Pseudomonadati</taxon>
        <taxon>Pseudomonadota</taxon>
        <taxon>Betaproteobacteria</taxon>
        <taxon>Rhodocyclales</taxon>
        <taxon>Zoogloeaceae</taxon>
        <taxon>Uliginosibacterium</taxon>
    </lineage>
</organism>
<evidence type="ECO:0000259" key="1">
    <source>
        <dbReference type="SMART" id="SM01321"/>
    </source>
</evidence>
<keyword evidence="3" id="KW-1185">Reference proteome</keyword>
<dbReference type="NCBIfam" id="NF047646">
    <property type="entry name" value="REP_Tyr_transpos"/>
    <property type="match status" value="1"/>
</dbReference>
<dbReference type="EMBL" id="JBEWZI010000009">
    <property type="protein sequence ID" value="MET7014490.1"/>
    <property type="molecule type" value="Genomic_DNA"/>
</dbReference>
<accession>A0ABV2TLS4</accession>
<dbReference type="PANTHER" id="PTHR36966">
    <property type="entry name" value="REP-ASSOCIATED TYROSINE TRANSPOSASE"/>
    <property type="match status" value="1"/>
</dbReference>
<dbReference type="PANTHER" id="PTHR36966:SF1">
    <property type="entry name" value="REP-ASSOCIATED TYROSINE TRANSPOSASE"/>
    <property type="match status" value="1"/>
</dbReference>